<dbReference type="GO" id="GO:0016757">
    <property type="term" value="F:glycosyltransferase activity"/>
    <property type="evidence" value="ECO:0007669"/>
    <property type="project" value="UniProtKB-KW"/>
</dbReference>
<feature type="domain" description="Glycosyl transferase family 1" evidence="4">
    <location>
        <begin position="239"/>
        <end position="394"/>
    </location>
</feature>
<name>A0A7K3MD37_9ACTN</name>
<feature type="region of interest" description="Disordered" evidence="3">
    <location>
        <begin position="1"/>
        <end position="21"/>
    </location>
</feature>
<dbReference type="AlphaFoldDB" id="A0A7K3MD37"/>
<sequence length="435" mass="46168">MIVASQQRPADTGRVRPPGPGTQRVVVALHEGIYGASSGTGFSNRAFITALTQLLPHGRMTVVSARVTSASPHYDRRWNAELRLLLDDAGAEVIPLHLLGDLAATVEGCEALSKEAAGQATTLTDPTGRCLLIGLDVPFLGLPRYTPRGIDILAVPRTTSMLTDPSDRARFCWERASLRALAARGGYVAAISRFMRGHLQHAYGVSDEALLDLPNGLLLDEANRAPYGRPLPVAARAGFLLAMGRAVPEKGFEDLLNALGMLREQHVPLPHLILAATGSSASPDSYQQKLAQLVDTNDLDATVLTRFDPAVRGWLSSPVLRAVVVPSREEPFGRIPLEAFAAHAGPVVATTAGGLAQTVVDGLTGLTAAPGDPESLAAAVERALKIQPGERERMLGAGTTLLAERHDYTAAIRAALRRCAPWALTTATRQQGAAR</sequence>
<protein>
    <submittedName>
        <fullName evidence="5">Glycosyltransferase</fullName>
    </submittedName>
</protein>
<comment type="caution">
    <text evidence="5">The sequence shown here is derived from an EMBL/GenBank/DDBJ whole genome shotgun (WGS) entry which is preliminary data.</text>
</comment>
<dbReference type="RefSeq" id="WP_162453837.1">
    <property type="nucleotide sequence ID" value="NZ_WLZY01000020.1"/>
</dbReference>
<evidence type="ECO:0000256" key="2">
    <source>
        <dbReference type="ARBA" id="ARBA00022679"/>
    </source>
</evidence>
<dbReference type="SUPFAM" id="SSF53756">
    <property type="entry name" value="UDP-Glycosyltransferase/glycogen phosphorylase"/>
    <property type="match status" value="1"/>
</dbReference>
<evidence type="ECO:0000256" key="1">
    <source>
        <dbReference type="ARBA" id="ARBA00022676"/>
    </source>
</evidence>
<evidence type="ECO:0000259" key="4">
    <source>
        <dbReference type="Pfam" id="PF00534"/>
    </source>
</evidence>
<dbReference type="Gene3D" id="3.40.50.2000">
    <property type="entry name" value="Glycogen Phosphorylase B"/>
    <property type="match status" value="1"/>
</dbReference>
<dbReference type="CDD" id="cd03801">
    <property type="entry name" value="GT4_PimA-like"/>
    <property type="match status" value="1"/>
</dbReference>
<dbReference type="Proteomes" id="UP000460435">
    <property type="component" value="Unassembled WGS sequence"/>
</dbReference>
<keyword evidence="6" id="KW-1185">Reference proteome</keyword>
<gene>
    <name evidence="5" type="ORF">F7O44_29020</name>
</gene>
<accession>A0A7K3MD37</accession>
<dbReference type="InterPro" id="IPR001296">
    <property type="entry name" value="Glyco_trans_1"/>
</dbReference>
<keyword evidence="1" id="KW-0328">Glycosyltransferase</keyword>
<dbReference type="PANTHER" id="PTHR12526:SF510">
    <property type="entry name" value="D-INOSITOL 3-PHOSPHATE GLYCOSYLTRANSFERASE"/>
    <property type="match status" value="1"/>
</dbReference>
<proteinExistence type="predicted"/>
<dbReference type="Pfam" id="PF00534">
    <property type="entry name" value="Glycos_transf_1"/>
    <property type="match status" value="1"/>
</dbReference>
<organism evidence="5 6">
    <name type="scientific">Phytoactinopolyspora mesophila</name>
    <dbReference type="NCBI Taxonomy" id="2650750"/>
    <lineage>
        <taxon>Bacteria</taxon>
        <taxon>Bacillati</taxon>
        <taxon>Actinomycetota</taxon>
        <taxon>Actinomycetes</taxon>
        <taxon>Jiangellales</taxon>
        <taxon>Jiangellaceae</taxon>
        <taxon>Phytoactinopolyspora</taxon>
    </lineage>
</organism>
<evidence type="ECO:0000256" key="3">
    <source>
        <dbReference type="SAM" id="MobiDB-lite"/>
    </source>
</evidence>
<evidence type="ECO:0000313" key="6">
    <source>
        <dbReference type="Proteomes" id="UP000460435"/>
    </source>
</evidence>
<dbReference type="PANTHER" id="PTHR12526">
    <property type="entry name" value="GLYCOSYLTRANSFERASE"/>
    <property type="match status" value="1"/>
</dbReference>
<keyword evidence="2 5" id="KW-0808">Transferase</keyword>
<reference evidence="5 6" key="1">
    <citation type="submission" date="2019-11" db="EMBL/GenBank/DDBJ databases">
        <authorList>
            <person name="Li X.-J."/>
            <person name="Feng X.-M."/>
        </authorList>
    </citation>
    <scope>NUCLEOTIDE SEQUENCE [LARGE SCALE GENOMIC DNA]</scope>
    <source>
        <strain evidence="5 6">XMNu-373</strain>
    </source>
</reference>
<dbReference type="EMBL" id="WLZY01000020">
    <property type="protein sequence ID" value="NDL61116.1"/>
    <property type="molecule type" value="Genomic_DNA"/>
</dbReference>
<evidence type="ECO:0000313" key="5">
    <source>
        <dbReference type="EMBL" id="NDL61116.1"/>
    </source>
</evidence>